<feature type="transmembrane region" description="Helical" evidence="7">
    <location>
        <begin position="88"/>
        <end position="111"/>
    </location>
</feature>
<evidence type="ECO:0000259" key="8">
    <source>
        <dbReference type="PROSITE" id="PS50928"/>
    </source>
</evidence>
<evidence type="ECO:0000256" key="7">
    <source>
        <dbReference type="RuleBase" id="RU363032"/>
    </source>
</evidence>
<evidence type="ECO:0000256" key="1">
    <source>
        <dbReference type="ARBA" id="ARBA00004651"/>
    </source>
</evidence>
<feature type="domain" description="ABC transmembrane type-1" evidence="8">
    <location>
        <begin position="80"/>
        <end position="260"/>
    </location>
</feature>
<keyword evidence="5 7" id="KW-1133">Transmembrane helix</keyword>
<keyword evidence="10" id="KW-1185">Reference proteome</keyword>
<dbReference type="RefSeq" id="WP_345245984.1">
    <property type="nucleotide sequence ID" value="NZ_BAABFO010000002.1"/>
</dbReference>
<name>A0ABP8GGV9_9BURK</name>
<evidence type="ECO:0000256" key="6">
    <source>
        <dbReference type="ARBA" id="ARBA00023136"/>
    </source>
</evidence>
<dbReference type="Gene3D" id="1.10.3720.10">
    <property type="entry name" value="MetI-like"/>
    <property type="match status" value="1"/>
</dbReference>
<feature type="transmembrane region" description="Helical" evidence="7">
    <location>
        <begin position="198"/>
        <end position="221"/>
    </location>
</feature>
<dbReference type="InterPro" id="IPR000515">
    <property type="entry name" value="MetI-like"/>
</dbReference>
<reference evidence="10" key="1">
    <citation type="journal article" date="2019" name="Int. J. Syst. Evol. Microbiol.">
        <title>The Global Catalogue of Microorganisms (GCM) 10K type strain sequencing project: providing services to taxonomists for standard genome sequencing and annotation.</title>
        <authorList>
            <consortium name="The Broad Institute Genomics Platform"/>
            <consortium name="The Broad Institute Genome Sequencing Center for Infectious Disease"/>
            <person name="Wu L."/>
            <person name="Ma J."/>
        </authorList>
    </citation>
    <scope>NUCLEOTIDE SEQUENCE [LARGE SCALE GENOMIC DNA]</scope>
    <source>
        <strain evidence="10">JCM 17666</strain>
    </source>
</reference>
<evidence type="ECO:0000256" key="2">
    <source>
        <dbReference type="ARBA" id="ARBA00022448"/>
    </source>
</evidence>
<accession>A0ABP8GGV9</accession>
<dbReference type="SUPFAM" id="SSF161098">
    <property type="entry name" value="MetI-like"/>
    <property type="match status" value="1"/>
</dbReference>
<dbReference type="PROSITE" id="PS50928">
    <property type="entry name" value="ABC_TM1"/>
    <property type="match status" value="1"/>
</dbReference>
<keyword evidence="4 7" id="KW-0812">Transmembrane</keyword>
<dbReference type="PANTHER" id="PTHR30151">
    <property type="entry name" value="ALKANE SULFONATE ABC TRANSPORTER-RELATED, MEMBRANE SUBUNIT"/>
    <property type="match status" value="1"/>
</dbReference>
<dbReference type="CDD" id="cd06261">
    <property type="entry name" value="TM_PBP2"/>
    <property type="match status" value="1"/>
</dbReference>
<comment type="subcellular location">
    <subcellularLocation>
        <location evidence="1 7">Cell membrane</location>
        <topology evidence="1 7">Multi-pass membrane protein</topology>
    </subcellularLocation>
</comment>
<keyword evidence="3" id="KW-1003">Cell membrane</keyword>
<proteinExistence type="inferred from homology"/>
<evidence type="ECO:0000256" key="3">
    <source>
        <dbReference type="ARBA" id="ARBA00022475"/>
    </source>
</evidence>
<protein>
    <submittedName>
        <fullName evidence="9">ABC transporter permease</fullName>
    </submittedName>
</protein>
<dbReference type="EMBL" id="BAABFO010000002">
    <property type="protein sequence ID" value="GAA4323841.1"/>
    <property type="molecule type" value="Genomic_DNA"/>
</dbReference>
<gene>
    <name evidence="9" type="ORF">GCM10023144_04950</name>
</gene>
<evidence type="ECO:0000256" key="4">
    <source>
        <dbReference type="ARBA" id="ARBA00022692"/>
    </source>
</evidence>
<sequence>MNPDRVMTAPASAAQAPAAKAPAPRRFRLPAAPAVAVALALVALWEALCGLLHINTVILPAPSDVAAAVADHWPALLADTVATASETVAAFVLAAALGIAGASALTLSTLLKEAFYPYLVALQTVPKIALAPLFTVWLSVGFTSRLAIAVFVSVFSILVPLMSGLRQTPPDTLRLARCCGAGRLQVFLHIRFPYALDFLFSGLKIAATTVVIGVVVGEFISSDKGLGHLIMYSAARMETPMVMAAVLMLCALGLALYGAVAWADGAVRRRMS</sequence>
<dbReference type="Pfam" id="PF00528">
    <property type="entry name" value="BPD_transp_1"/>
    <property type="match status" value="1"/>
</dbReference>
<dbReference type="Proteomes" id="UP001501671">
    <property type="component" value="Unassembled WGS sequence"/>
</dbReference>
<evidence type="ECO:0000313" key="9">
    <source>
        <dbReference type="EMBL" id="GAA4323841.1"/>
    </source>
</evidence>
<evidence type="ECO:0000256" key="5">
    <source>
        <dbReference type="ARBA" id="ARBA00022989"/>
    </source>
</evidence>
<feature type="transmembrane region" description="Helical" evidence="7">
    <location>
        <begin position="34"/>
        <end position="54"/>
    </location>
</feature>
<dbReference type="PANTHER" id="PTHR30151:SF20">
    <property type="entry name" value="ABC TRANSPORTER PERMEASE PROTEIN HI_0355-RELATED"/>
    <property type="match status" value="1"/>
</dbReference>
<feature type="transmembrane region" description="Helical" evidence="7">
    <location>
        <begin position="118"/>
        <end position="140"/>
    </location>
</feature>
<dbReference type="InterPro" id="IPR035906">
    <property type="entry name" value="MetI-like_sf"/>
</dbReference>
<feature type="transmembrane region" description="Helical" evidence="7">
    <location>
        <begin position="241"/>
        <end position="263"/>
    </location>
</feature>
<keyword evidence="2 7" id="KW-0813">Transport</keyword>
<comment type="caution">
    <text evidence="9">The sequence shown here is derived from an EMBL/GenBank/DDBJ whole genome shotgun (WGS) entry which is preliminary data.</text>
</comment>
<comment type="similarity">
    <text evidence="7">Belongs to the binding-protein-dependent transport system permease family.</text>
</comment>
<feature type="transmembrane region" description="Helical" evidence="7">
    <location>
        <begin position="146"/>
        <end position="165"/>
    </location>
</feature>
<organism evidence="9 10">
    <name type="scientific">Pigmentiphaga soli</name>
    <dbReference type="NCBI Taxonomy" id="1007095"/>
    <lineage>
        <taxon>Bacteria</taxon>
        <taxon>Pseudomonadati</taxon>
        <taxon>Pseudomonadota</taxon>
        <taxon>Betaproteobacteria</taxon>
        <taxon>Burkholderiales</taxon>
        <taxon>Alcaligenaceae</taxon>
        <taxon>Pigmentiphaga</taxon>
    </lineage>
</organism>
<keyword evidence="6 7" id="KW-0472">Membrane</keyword>
<evidence type="ECO:0000313" key="10">
    <source>
        <dbReference type="Proteomes" id="UP001501671"/>
    </source>
</evidence>